<proteinExistence type="predicted"/>
<dbReference type="EMBL" id="JBBPCB010000009">
    <property type="protein sequence ID" value="MEK8181143.1"/>
    <property type="molecule type" value="Genomic_DNA"/>
</dbReference>
<keyword evidence="4" id="KW-1185">Reference proteome</keyword>
<comment type="caution">
    <text evidence="3">The sequence shown here is derived from an EMBL/GenBank/DDBJ whole genome shotgun (WGS) entry which is preliminary data.</text>
</comment>
<evidence type="ECO:0000313" key="4">
    <source>
        <dbReference type="Proteomes" id="UP001491349"/>
    </source>
</evidence>
<evidence type="ECO:0000313" key="3">
    <source>
        <dbReference type="EMBL" id="MEK8181143.1"/>
    </source>
</evidence>
<dbReference type="InterPro" id="IPR008278">
    <property type="entry name" value="4-PPantetheinyl_Trfase_dom"/>
</dbReference>
<dbReference type="RefSeq" id="WP_187661143.1">
    <property type="nucleotide sequence ID" value="NZ_JACTAB010000009.1"/>
</dbReference>
<name>A0ABU9E3V1_9FLAO</name>
<dbReference type="Pfam" id="PF01648">
    <property type="entry name" value="ACPS"/>
    <property type="match status" value="1"/>
</dbReference>
<reference evidence="3 4" key="1">
    <citation type="submission" date="2024-04" db="EMBL/GenBank/DDBJ databases">
        <title>draft genome sequnece of Flavobacterium buctense JCM 30750.</title>
        <authorList>
            <person name="Kim D.-U."/>
        </authorList>
    </citation>
    <scope>NUCLEOTIDE SEQUENCE [LARGE SCALE GENOMIC DNA]</scope>
    <source>
        <strain evidence="3 4">JCM 30750</strain>
    </source>
</reference>
<dbReference type="Gene3D" id="3.90.470.20">
    <property type="entry name" value="4'-phosphopantetheinyl transferase domain"/>
    <property type="match status" value="1"/>
</dbReference>
<gene>
    <name evidence="3" type="ORF">WMW71_12395</name>
</gene>
<protein>
    <submittedName>
        <fullName evidence="3">4'-phosphopantetheinyl transferase superfamily protein</fullName>
    </submittedName>
</protein>
<dbReference type="InterPro" id="IPR037143">
    <property type="entry name" value="4-PPantetheinyl_Trfase_dom_sf"/>
</dbReference>
<dbReference type="SUPFAM" id="SSF56214">
    <property type="entry name" value="4'-phosphopantetheinyl transferase"/>
    <property type="match status" value="1"/>
</dbReference>
<accession>A0ABU9E3V1</accession>
<sequence>MIGNDIVDLAKAKKESNWQRKGFLDKLFTEKEQELILTSDNPEQMVWHLWSRKEAAYKIYNRQTGERFFNPKCFVCEADEVVFGHYKYYTQTQITPDFIYTIAVTSRDKFESIQHLESRDAVQKKNGIPHWFDIVEGKLHPASITHHGRFARIAYLESTEKQFSVL</sequence>
<feature type="domain" description="4'-phosphopantetheinyl transferase" evidence="2">
    <location>
        <begin position="2"/>
        <end position="76"/>
    </location>
</feature>
<dbReference type="Proteomes" id="UP001491349">
    <property type="component" value="Unassembled WGS sequence"/>
</dbReference>
<evidence type="ECO:0000256" key="1">
    <source>
        <dbReference type="ARBA" id="ARBA00022679"/>
    </source>
</evidence>
<evidence type="ECO:0000259" key="2">
    <source>
        <dbReference type="Pfam" id="PF01648"/>
    </source>
</evidence>
<keyword evidence="1 3" id="KW-0808">Transferase</keyword>
<dbReference type="GO" id="GO:0016740">
    <property type="term" value="F:transferase activity"/>
    <property type="evidence" value="ECO:0007669"/>
    <property type="project" value="UniProtKB-KW"/>
</dbReference>
<organism evidence="3 4">
    <name type="scientific">Flavobacterium buctense</name>
    <dbReference type="NCBI Taxonomy" id="1648146"/>
    <lineage>
        <taxon>Bacteria</taxon>
        <taxon>Pseudomonadati</taxon>
        <taxon>Bacteroidota</taxon>
        <taxon>Flavobacteriia</taxon>
        <taxon>Flavobacteriales</taxon>
        <taxon>Flavobacteriaceae</taxon>
        <taxon>Flavobacterium</taxon>
    </lineage>
</organism>